<sequence length="160" mass="17664">MSNLTNNELDAPPWLRVESTLMATARLVREAFDQRLQAIDLNLTQASLIAYIAEFGATTQSHLADHLGIGRAAIGASIDRLEQRGLVERGADPDDRRVWRVELTDAGRALAAQAVEIDEVLRAELRHGIGREERQALSWVLTRLQQNLTSAINRSTSPGT</sequence>
<dbReference type="InterPro" id="IPR039422">
    <property type="entry name" value="MarR/SlyA-like"/>
</dbReference>
<reference evidence="5 6" key="1">
    <citation type="journal article" date="2013" name="Int. J. Syst. Evol. Microbiol.">
        <title>Ilumatobacter nonamiense sp. nov. and Ilumatobacter coccineum sp. nov., isolated from seashore sand.</title>
        <authorList>
            <person name="Matsumoto A."/>
            <person name="Kasai H."/>
            <person name="Matsuo Y."/>
            <person name="Shizuri Y."/>
            <person name="Ichikawa N."/>
            <person name="Fujita N."/>
            <person name="Omura S."/>
            <person name="Takahashi Y."/>
        </authorList>
    </citation>
    <scope>NUCLEOTIDE SEQUENCE [LARGE SCALE GENOMIC DNA]</scope>
    <source>
        <strain evidence="6">NBRC 103263 / KCTC 29153 / YM16-304</strain>
    </source>
</reference>
<dbReference type="GO" id="GO:0003700">
    <property type="term" value="F:DNA-binding transcription factor activity"/>
    <property type="evidence" value="ECO:0007669"/>
    <property type="project" value="InterPro"/>
</dbReference>
<feature type="domain" description="HTH marR-type" evidence="4">
    <location>
        <begin position="14"/>
        <end position="146"/>
    </location>
</feature>
<keyword evidence="3" id="KW-0804">Transcription</keyword>
<dbReference type="RefSeq" id="WP_015439667.1">
    <property type="nucleotide sequence ID" value="NC_020520.1"/>
</dbReference>
<dbReference type="PANTHER" id="PTHR33164:SF43">
    <property type="entry name" value="HTH-TYPE TRANSCRIPTIONAL REPRESSOR YETL"/>
    <property type="match status" value="1"/>
</dbReference>
<dbReference type="InterPro" id="IPR023187">
    <property type="entry name" value="Tscrpt_reg_MarR-type_CS"/>
</dbReference>
<evidence type="ECO:0000256" key="3">
    <source>
        <dbReference type="ARBA" id="ARBA00023163"/>
    </source>
</evidence>
<dbReference type="GO" id="GO:0003677">
    <property type="term" value="F:DNA binding"/>
    <property type="evidence" value="ECO:0007669"/>
    <property type="project" value="UniProtKB-KW"/>
</dbReference>
<accession>A0A6C7E506</accession>
<protein>
    <submittedName>
        <fullName evidence="5">Putative MarR family transcriptional regulator</fullName>
    </submittedName>
</protein>
<dbReference type="PROSITE" id="PS50995">
    <property type="entry name" value="HTH_MARR_2"/>
    <property type="match status" value="1"/>
</dbReference>
<evidence type="ECO:0000259" key="4">
    <source>
        <dbReference type="PROSITE" id="PS50995"/>
    </source>
</evidence>
<dbReference type="KEGG" id="aym:YM304_01050"/>
<dbReference type="Proteomes" id="UP000011863">
    <property type="component" value="Chromosome"/>
</dbReference>
<evidence type="ECO:0000256" key="1">
    <source>
        <dbReference type="ARBA" id="ARBA00023015"/>
    </source>
</evidence>
<keyword evidence="6" id="KW-1185">Reference proteome</keyword>
<dbReference type="AlphaFoldDB" id="A0A6C7E506"/>
<gene>
    <name evidence="5" type="ORF">YM304_01050</name>
</gene>
<name>A0A6C7E506_ILUCY</name>
<dbReference type="PANTHER" id="PTHR33164">
    <property type="entry name" value="TRANSCRIPTIONAL REGULATOR, MARR FAMILY"/>
    <property type="match status" value="1"/>
</dbReference>
<dbReference type="GO" id="GO:0006950">
    <property type="term" value="P:response to stress"/>
    <property type="evidence" value="ECO:0007669"/>
    <property type="project" value="TreeGrafter"/>
</dbReference>
<organism evidence="5 6">
    <name type="scientific">Ilumatobacter coccineus (strain NBRC 103263 / KCTC 29153 / YM16-304)</name>
    <dbReference type="NCBI Taxonomy" id="1313172"/>
    <lineage>
        <taxon>Bacteria</taxon>
        <taxon>Bacillati</taxon>
        <taxon>Actinomycetota</taxon>
        <taxon>Acidimicrobiia</taxon>
        <taxon>Acidimicrobiales</taxon>
        <taxon>Ilumatobacteraceae</taxon>
        <taxon>Ilumatobacter</taxon>
    </lineage>
</organism>
<dbReference type="Gene3D" id="1.10.10.10">
    <property type="entry name" value="Winged helix-like DNA-binding domain superfamily/Winged helix DNA-binding domain"/>
    <property type="match status" value="1"/>
</dbReference>
<dbReference type="EMBL" id="AP012057">
    <property type="protein sequence ID" value="BAN00419.1"/>
    <property type="molecule type" value="Genomic_DNA"/>
</dbReference>
<dbReference type="PROSITE" id="PS01117">
    <property type="entry name" value="HTH_MARR_1"/>
    <property type="match status" value="1"/>
</dbReference>
<dbReference type="SUPFAM" id="SSF46785">
    <property type="entry name" value="Winged helix' DNA-binding domain"/>
    <property type="match status" value="1"/>
</dbReference>
<evidence type="ECO:0000313" key="5">
    <source>
        <dbReference type="EMBL" id="BAN00419.1"/>
    </source>
</evidence>
<dbReference type="InterPro" id="IPR036388">
    <property type="entry name" value="WH-like_DNA-bd_sf"/>
</dbReference>
<dbReference type="PRINTS" id="PR00598">
    <property type="entry name" value="HTHMARR"/>
</dbReference>
<keyword evidence="1" id="KW-0805">Transcription regulation</keyword>
<keyword evidence="2" id="KW-0238">DNA-binding</keyword>
<dbReference type="SMART" id="SM00347">
    <property type="entry name" value="HTH_MARR"/>
    <property type="match status" value="1"/>
</dbReference>
<evidence type="ECO:0000256" key="2">
    <source>
        <dbReference type="ARBA" id="ARBA00023125"/>
    </source>
</evidence>
<proteinExistence type="predicted"/>
<dbReference type="InterPro" id="IPR000835">
    <property type="entry name" value="HTH_MarR-typ"/>
</dbReference>
<dbReference type="Pfam" id="PF12802">
    <property type="entry name" value="MarR_2"/>
    <property type="match status" value="1"/>
</dbReference>
<evidence type="ECO:0000313" key="6">
    <source>
        <dbReference type="Proteomes" id="UP000011863"/>
    </source>
</evidence>
<dbReference type="InterPro" id="IPR036390">
    <property type="entry name" value="WH_DNA-bd_sf"/>
</dbReference>